<accession>A0AAE3M8Y1</accession>
<dbReference type="GO" id="GO:0008270">
    <property type="term" value="F:zinc ion binding"/>
    <property type="evidence" value="ECO:0007669"/>
    <property type="project" value="TreeGrafter"/>
</dbReference>
<dbReference type="InterPro" id="IPR036388">
    <property type="entry name" value="WH-like_DNA-bd_sf"/>
</dbReference>
<evidence type="ECO:0000256" key="2">
    <source>
        <dbReference type="PIRSR" id="PIRSR602481-2"/>
    </source>
</evidence>
<sequence>MDIADFLNKNRIKATSTRVQLLKILASNPYPLQAKEIEDKWDSKIDRVTLYRTLKTLVAKKVIHKIEVNELITCYNFFNPEDHNTENPEHAHFHCNKCDKVICLHDYINETKPLPTGYIQSKTNIVIEGICKFCNVNKGNTKEN</sequence>
<dbReference type="Pfam" id="PF01475">
    <property type="entry name" value="FUR"/>
    <property type="match status" value="1"/>
</dbReference>
<dbReference type="RefSeq" id="WP_301192327.1">
    <property type="nucleotide sequence ID" value="NZ_JAPDPJ010000064.1"/>
</dbReference>
<keyword evidence="1" id="KW-0479">Metal-binding</keyword>
<feature type="binding site" evidence="1">
    <location>
        <position position="134"/>
    </location>
    <ligand>
        <name>Zn(2+)</name>
        <dbReference type="ChEBI" id="CHEBI:29105"/>
    </ligand>
</feature>
<dbReference type="InterPro" id="IPR036390">
    <property type="entry name" value="WH_DNA-bd_sf"/>
</dbReference>
<feature type="binding site" evidence="2">
    <location>
        <position position="110"/>
    </location>
    <ligand>
        <name>Fe cation</name>
        <dbReference type="ChEBI" id="CHEBI:24875"/>
    </ligand>
</feature>
<keyword evidence="2" id="KW-0408">Iron</keyword>
<protein>
    <submittedName>
        <fullName evidence="3">Transcriptional repressor</fullName>
    </submittedName>
</protein>
<dbReference type="Gene3D" id="1.10.10.10">
    <property type="entry name" value="Winged helix-like DNA-binding domain superfamily/Winged helix DNA-binding domain"/>
    <property type="match status" value="1"/>
</dbReference>
<dbReference type="PANTHER" id="PTHR33202">
    <property type="entry name" value="ZINC UPTAKE REGULATION PROTEIN"/>
    <property type="match status" value="1"/>
</dbReference>
<dbReference type="GO" id="GO:0000976">
    <property type="term" value="F:transcription cis-regulatory region binding"/>
    <property type="evidence" value="ECO:0007669"/>
    <property type="project" value="TreeGrafter"/>
</dbReference>
<dbReference type="AlphaFoldDB" id="A0AAE3M8Y1"/>
<gene>
    <name evidence="3" type="ORF">OM075_20030</name>
</gene>
<comment type="cofactor">
    <cofactor evidence="2">
        <name>Mn(2+)</name>
        <dbReference type="ChEBI" id="CHEBI:29035"/>
    </cofactor>
    <cofactor evidence="2">
        <name>Fe(2+)</name>
        <dbReference type="ChEBI" id="CHEBI:29033"/>
    </cofactor>
    <text evidence="2">Binds 1 Mn(2+) or Fe(2+) ion per subunit.</text>
</comment>
<dbReference type="GO" id="GO:1900376">
    <property type="term" value="P:regulation of secondary metabolite biosynthetic process"/>
    <property type="evidence" value="ECO:0007669"/>
    <property type="project" value="TreeGrafter"/>
</dbReference>
<dbReference type="SUPFAM" id="SSF46785">
    <property type="entry name" value="Winged helix' DNA-binding domain"/>
    <property type="match status" value="1"/>
</dbReference>
<keyword evidence="4" id="KW-1185">Reference proteome</keyword>
<reference evidence="3" key="1">
    <citation type="submission" date="2022-10" db="EMBL/GenBank/DDBJ databases">
        <authorList>
            <person name="Yu W.X."/>
        </authorList>
    </citation>
    <scope>NUCLEOTIDE SEQUENCE</scope>
    <source>
        <strain evidence="3">AAT</strain>
    </source>
</reference>
<name>A0AAE3M8Y1_9BACT</name>
<dbReference type="InterPro" id="IPR002481">
    <property type="entry name" value="FUR"/>
</dbReference>
<feature type="binding site" evidence="1">
    <location>
        <position position="95"/>
    </location>
    <ligand>
        <name>Zn(2+)</name>
        <dbReference type="ChEBI" id="CHEBI:29105"/>
    </ligand>
</feature>
<dbReference type="EMBL" id="JAPDPJ010000064">
    <property type="protein sequence ID" value="MCW3788770.1"/>
    <property type="molecule type" value="Genomic_DNA"/>
</dbReference>
<comment type="cofactor">
    <cofactor evidence="1">
        <name>Zn(2+)</name>
        <dbReference type="ChEBI" id="CHEBI:29105"/>
    </cofactor>
    <text evidence="1">Binds 1 zinc ion per subunit.</text>
</comment>
<organism evidence="3 4">
    <name type="scientific">Plebeiibacterium sediminum</name>
    <dbReference type="NCBI Taxonomy" id="2992112"/>
    <lineage>
        <taxon>Bacteria</taxon>
        <taxon>Pseudomonadati</taxon>
        <taxon>Bacteroidota</taxon>
        <taxon>Bacteroidia</taxon>
        <taxon>Marinilabiliales</taxon>
        <taxon>Marinilabiliaceae</taxon>
        <taxon>Plebeiibacterium</taxon>
    </lineage>
</organism>
<evidence type="ECO:0000313" key="3">
    <source>
        <dbReference type="EMBL" id="MCW3788770.1"/>
    </source>
</evidence>
<evidence type="ECO:0000313" key="4">
    <source>
        <dbReference type="Proteomes" id="UP001209229"/>
    </source>
</evidence>
<dbReference type="GO" id="GO:0045892">
    <property type="term" value="P:negative regulation of DNA-templated transcription"/>
    <property type="evidence" value="ECO:0007669"/>
    <property type="project" value="TreeGrafter"/>
</dbReference>
<evidence type="ECO:0000256" key="1">
    <source>
        <dbReference type="PIRSR" id="PIRSR602481-1"/>
    </source>
</evidence>
<comment type="caution">
    <text evidence="3">The sequence shown here is derived from an EMBL/GenBank/DDBJ whole genome shotgun (WGS) entry which is preliminary data.</text>
</comment>
<feature type="binding site" evidence="1">
    <location>
        <position position="131"/>
    </location>
    <ligand>
        <name>Zn(2+)</name>
        <dbReference type="ChEBI" id="CHEBI:29105"/>
    </ligand>
</feature>
<keyword evidence="1" id="KW-0862">Zinc</keyword>
<dbReference type="GO" id="GO:0003700">
    <property type="term" value="F:DNA-binding transcription factor activity"/>
    <property type="evidence" value="ECO:0007669"/>
    <property type="project" value="InterPro"/>
</dbReference>
<proteinExistence type="predicted"/>
<dbReference type="PANTHER" id="PTHR33202:SF22">
    <property type="entry name" value="HYDROGEN PEROXIDE SENSITIVE REPRESSOR"/>
    <property type="match status" value="1"/>
</dbReference>
<dbReference type="Proteomes" id="UP001209229">
    <property type="component" value="Unassembled WGS sequence"/>
</dbReference>
<feature type="binding site" evidence="1">
    <location>
        <position position="98"/>
    </location>
    <ligand>
        <name>Zn(2+)</name>
        <dbReference type="ChEBI" id="CHEBI:29105"/>
    </ligand>
</feature>